<reference evidence="4 5" key="1">
    <citation type="submission" date="2018-12" db="EMBL/GenBank/DDBJ databases">
        <title>Complete genome sequencing of Tabrizicola sp. K13M18.</title>
        <authorList>
            <person name="Bae J.-W."/>
        </authorList>
    </citation>
    <scope>NUCLEOTIDE SEQUENCE [LARGE SCALE GENOMIC DNA]</scope>
    <source>
        <strain evidence="4 5">K13M18</strain>
    </source>
</reference>
<dbReference type="EMBL" id="CP034328">
    <property type="protein sequence ID" value="AZL58738.1"/>
    <property type="molecule type" value="Genomic_DNA"/>
</dbReference>
<feature type="compositionally biased region" description="Gly residues" evidence="2">
    <location>
        <begin position="41"/>
        <end position="75"/>
    </location>
</feature>
<feature type="region of interest" description="Disordered" evidence="2">
    <location>
        <begin position="41"/>
        <end position="97"/>
    </location>
</feature>
<evidence type="ECO:0000256" key="1">
    <source>
        <dbReference type="SAM" id="Coils"/>
    </source>
</evidence>
<dbReference type="Proteomes" id="UP000282002">
    <property type="component" value="Chromosome"/>
</dbReference>
<evidence type="ECO:0000313" key="4">
    <source>
        <dbReference type="EMBL" id="AZL58738.1"/>
    </source>
</evidence>
<keyword evidence="1" id="KW-0175">Coiled coil</keyword>
<feature type="signal peptide" evidence="3">
    <location>
        <begin position="1"/>
        <end position="36"/>
    </location>
</feature>
<evidence type="ECO:0000256" key="2">
    <source>
        <dbReference type="SAM" id="MobiDB-lite"/>
    </source>
</evidence>
<feature type="coiled-coil region" evidence="1">
    <location>
        <begin position="242"/>
        <end position="269"/>
    </location>
</feature>
<protein>
    <submittedName>
        <fullName evidence="4">Uncharacterized protein</fullName>
    </submittedName>
</protein>
<gene>
    <name evidence="4" type="ORF">EI545_07735</name>
</gene>
<dbReference type="OrthoDB" id="7708240at2"/>
<name>A0A3S8U5A2_9RHOB</name>
<dbReference type="RefSeq" id="WP_125324939.1">
    <property type="nucleotide sequence ID" value="NZ_CP034328.1"/>
</dbReference>
<keyword evidence="3" id="KW-0732">Signal</keyword>
<feature type="chain" id="PRO_5019367686" evidence="3">
    <location>
        <begin position="37"/>
        <end position="299"/>
    </location>
</feature>
<evidence type="ECO:0000313" key="5">
    <source>
        <dbReference type="Proteomes" id="UP000282002"/>
    </source>
</evidence>
<keyword evidence="5" id="KW-1185">Reference proteome</keyword>
<accession>A0A3S8U5A2</accession>
<proteinExistence type="predicted"/>
<evidence type="ECO:0000256" key="3">
    <source>
        <dbReference type="SAM" id="SignalP"/>
    </source>
</evidence>
<sequence length="299" mass="29465">MKKLSATFLKACSLSVALVGSTALIFAVSVPSAAYADKGNGNGGGNGNSGNNGNAGGNGGGKGNGGGNNGKGNAGGNSAKSERSVGAKSGGKSAKSITTDIVKKQKTGGVAGNLVASASELGALNAAHASPKALENAAPNSRVGRIAAYRDAVLAGETVAADLAEKTLARDSLTPPSRPIADIEIAAATAETDAMTTSQAVAQLEADLAAAGGTDPDIEAALSAARDADAVAQAAKAEVDAELAAAVEYQALSDEIAELEQQVLDQPEEERALLEDAANKPVTDEVETAVKTLLGLATE</sequence>
<dbReference type="AlphaFoldDB" id="A0A3S8U5A2"/>
<dbReference type="KEGG" id="taw:EI545_07735"/>
<organism evidence="4 5">
    <name type="scientific">Tabrizicola piscis</name>
    <dbReference type="NCBI Taxonomy" id="2494374"/>
    <lineage>
        <taxon>Bacteria</taxon>
        <taxon>Pseudomonadati</taxon>
        <taxon>Pseudomonadota</taxon>
        <taxon>Alphaproteobacteria</taxon>
        <taxon>Rhodobacterales</taxon>
        <taxon>Paracoccaceae</taxon>
        <taxon>Tabrizicola</taxon>
    </lineage>
</organism>